<evidence type="ECO:0000313" key="7">
    <source>
        <dbReference type="Proteomes" id="UP000887563"/>
    </source>
</evidence>
<comment type="subcellular location">
    <subcellularLocation>
        <location evidence="1">Cytoplasm</location>
    </subcellularLocation>
</comment>
<dbReference type="InterPro" id="IPR039846">
    <property type="entry name" value="ZCCHC4"/>
</dbReference>
<dbReference type="InterPro" id="IPR017921">
    <property type="entry name" value="Znf_CTCHY"/>
</dbReference>
<dbReference type="WBParaSite" id="Minc3s06639g40108">
    <property type="protein sequence ID" value="Minc3s06639g40108"/>
    <property type="gene ID" value="Minc3s06639g40108"/>
</dbReference>
<evidence type="ECO:0000259" key="6">
    <source>
        <dbReference type="PROSITE" id="PS51270"/>
    </source>
</evidence>
<evidence type="ECO:0000313" key="8">
    <source>
        <dbReference type="WBParaSite" id="Minc3s06639g40108"/>
    </source>
</evidence>
<dbReference type="AlphaFoldDB" id="A0A914NQH7"/>
<dbReference type="GO" id="GO:0005730">
    <property type="term" value="C:nucleolus"/>
    <property type="evidence" value="ECO:0007669"/>
    <property type="project" value="TreeGrafter"/>
</dbReference>
<keyword evidence="5" id="KW-0862">Zinc</keyword>
<feature type="domain" description="CTCHY-type" evidence="6">
    <location>
        <begin position="391"/>
        <end position="452"/>
    </location>
</feature>
<evidence type="ECO:0000256" key="3">
    <source>
        <dbReference type="ARBA" id="ARBA00022603"/>
    </source>
</evidence>
<keyword evidence="3" id="KW-0489">Methyltransferase</keyword>
<sequence>MKRQISKKKLKQNSQQNINCSIRKRLNIEVLDETKFFEEADIPNCKHGPCLLFSNSLGEKWFSCAIYRSSKLCGFRINLSKDGTLIQNKKINRPKIQTLPIEEYGILRRRFDELTKIGTNSFWCKQCFNFVSKEHEHKLDENCFDSWPSPFQIIDAIKDNSGEAQFWFTENVLSLISNLIKENSINSILCVGTPILFGWLKKLNLQNLFLLDFDDRLVCLHYKSVHIAPDFLATGSKHKKKYLKSGKSALNQNLLIIFQSKFYFPQEFARFSILNCYFYLTEGKENLIKFFEKCDERLLFICDPPFGIQITPLIRTINKLELIFKEIKSSSFNKILFLPYFAEKYLNNTNMSMVDYKVTYTNHKEFSKLNKSTVRIFTNISNKLFKLPKEEGYYFCEICERFVCKENKHCFKCGYCTSLDGSLYKHCNYCNKCVKRKYIHCKKCFKCHLKERCCYIFKND</sequence>
<accession>A0A914NQH7</accession>
<keyword evidence="2" id="KW-0963">Cytoplasm</keyword>
<name>A0A914NQH7_MELIC</name>
<evidence type="ECO:0000256" key="1">
    <source>
        <dbReference type="ARBA" id="ARBA00004496"/>
    </source>
</evidence>
<reference evidence="8" key="1">
    <citation type="submission" date="2022-11" db="UniProtKB">
        <authorList>
            <consortium name="WormBaseParasite"/>
        </authorList>
    </citation>
    <scope>IDENTIFICATION</scope>
</reference>
<protein>
    <submittedName>
        <fullName evidence="8">CTCHY-type domain-containing protein</fullName>
    </submittedName>
</protein>
<dbReference type="Pfam" id="PF10237">
    <property type="entry name" value="N6-adenineMlase"/>
    <property type="match status" value="1"/>
</dbReference>
<dbReference type="GO" id="GO:0005737">
    <property type="term" value="C:cytoplasm"/>
    <property type="evidence" value="ECO:0007669"/>
    <property type="project" value="UniProtKB-SubCell"/>
</dbReference>
<keyword evidence="5" id="KW-0479">Metal-binding</keyword>
<dbReference type="GO" id="GO:0008988">
    <property type="term" value="F:rRNA (adenine-N6-)-methyltransferase activity"/>
    <property type="evidence" value="ECO:0007669"/>
    <property type="project" value="InterPro"/>
</dbReference>
<keyword evidence="7" id="KW-1185">Reference proteome</keyword>
<dbReference type="GO" id="GO:0008270">
    <property type="term" value="F:zinc ion binding"/>
    <property type="evidence" value="ECO:0007669"/>
    <property type="project" value="UniProtKB-KW"/>
</dbReference>
<evidence type="ECO:0000256" key="2">
    <source>
        <dbReference type="ARBA" id="ARBA00022490"/>
    </source>
</evidence>
<evidence type="ECO:0000256" key="4">
    <source>
        <dbReference type="ARBA" id="ARBA00022679"/>
    </source>
</evidence>
<dbReference type="PROSITE" id="PS50216">
    <property type="entry name" value="DHHC"/>
    <property type="match status" value="1"/>
</dbReference>
<proteinExistence type="predicted"/>
<evidence type="ECO:0000256" key="5">
    <source>
        <dbReference type="PROSITE-ProRule" id="PRU00965"/>
    </source>
</evidence>
<dbReference type="PROSITE" id="PS51270">
    <property type="entry name" value="ZF_CTCHY"/>
    <property type="match status" value="1"/>
</dbReference>
<keyword evidence="5" id="KW-0863">Zinc-finger</keyword>
<organism evidence="7 8">
    <name type="scientific">Meloidogyne incognita</name>
    <name type="common">Southern root-knot nematode worm</name>
    <name type="synonym">Oxyuris incognita</name>
    <dbReference type="NCBI Taxonomy" id="6306"/>
    <lineage>
        <taxon>Eukaryota</taxon>
        <taxon>Metazoa</taxon>
        <taxon>Ecdysozoa</taxon>
        <taxon>Nematoda</taxon>
        <taxon>Chromadorea</taxon>
        <taxon>Rhabditida</taxon>
        <taxon>Tylenchina</taxon>
        <taxon>Tylenchomorpha</taxon>
        <taxon>Tylenchoidea</taxon>
        <taxon>Meloidogynidae</taxon>
        <taxon>Meloidogyninae</taxon>
        <taxon>Meloidogyne</taxon>
        <taxon>Meloidogyne incognita group</taxon>
    </lineage>
</organism>
<dbReference type="PANTHER" id="PTHR13493">
    <property type="entry name" value="ZINC FINGER CCHC DOMAIN-CONTAINING"/>
    <property type="match status" value="1"/>
</dbReference>
<dbReference type="InterPro" id="IPR041370">
    <property type="entry name" value="Mlase_EEF1AKMT1/ZCCHC4"/>
</dbReference>
<dbReference type="Proteomes" id="UP000887563">
    <property type="component" value="Unplaced"/>
</dbReference>
<dbReference type="PANTHER" id="PTHR13493:SF3">
    <property type="entry name" value="RRNA N6-ADENOSINE-METHYLTRANSFERASE ZCCHC4"/>
    <property type="match status" value="1"/>
</dbReference>
<keyword evidence="4" id="KW-0808">Transferase</keyword>